<proteinExistence type="predicted"/>
<gene>
    <name evidence="2" type="ORF">UFOPK2761_03651</name>
</gene>
<evidence type="ECO:0000313" key="2">
    <source>
        <dbReference type="EMBL" id="CAB4775444.1"/>
    </source>
</evidence>
<sequence>MPTCTQLPAADDDEPLCNPFLADSMWPGAQRNSYAQGSSPLPGPTGPADRVGATGAPVFTAYSSQYADGGRAIWASTVGVTGEILKLDADTHQLIDKYVPGLEGGETFTAPTVSGAYNLLDADDRLIVGTGDALQVFGDAAPGVRTSAIERLHVLELPEEAVCGDDAPVGITMTYRGRVAFATQNGVVGTVPRSPRRMTADRLRLLSLNGPDCDSVPADSLEQVSNSIAADEDGGIYVVTSEALYRLEETRRGPRKVWRSTYGGAGQSGAGRIGAGSGSTPSLMGTGPRDDKFVVITDGQEQVHLDLMWRDRIPRDWEPVRPGASRRIACEVPITYGQEPGAPSANEQSVLVRGYSSVVVNNLQGLDDILSLLPGQVQTLTQLLSGLPGNVPRGVQRVDWDPRTRSCEVVWENPDVSIPNGIPTMSGATNMFYGIGARDGMWTLEGLDFDTGEVLLTVPTSPLPTSNSFYAATTIGPDGSIITGTFGGLMRFRQCAADEECERLDPLEAAVGQPPSDPEGLVNYLTGLPNPDPAG</sequence>
<feature type="region of interest" description="Disordered" evidence="1">
    <location>
        <begin position="29"/>
        <end position="50"/>
    </location>
</feature>
<dbReference type="AlphaFoldDB" id="A0A6J6VVE0"/>
<feature type="compositionally biased region" description="Gly residues" evidence="1">
    <location>
        <begin position="268"/>
        <end position="277"/>
    </location>
</feature>
<feature type="region of interest" description="Disordered" evidence="1">
    <location>
        <begin position="509"/>
        <end position="535"/>
    </location>
</feature>
<feature type="compositionally biased region" description="Polar residues" evidence="1">
    <location>
        <begin position="30"/>
        <end position="39"/>
    </location>
</feature>
<reference evidence="2" key="1">
    <citation type="submission" date="2020-05" db="EMBL/GenBank/DDBJ databases">
        <authorList>
            <person name="Chiriac C."/>
            <person name="Salcher M."/>
            <person name="Ghai R."/>
            <person name="Kavagutti S V."/>
        </authorList>
    </citation>
    <scope>NUCLEOTIDE SEQUENCE</scope>
</reference>
<protein>
    <submittedName>
        <fullName evidence="2">Unannotated protein</fullName>
    </submittedName>
</protein>
<dbReference type="EMBL" id="CAEZYQ010000063">
    <property type="protein sequence ID" value="CAB4775444.1"/>
    <property type="molecule type" value="Genomic_DNA"/>
</dbReference>
<dbReference type="SUPFAM" id="SSF63829">
    <property type="entry name" value="Calcium-dependent phosphotriesterase"/>
    <property type="match status" value="1"/>
</dbReference>
<accession>A0A6J6VVE0</accession>
<organism evidence="2">
    <name type="scientific">freshwater metagenome</name>
    <dbReference type="NCBI Taxonomy" id="449393"/>
    <lineage>
        <taxon>unclassified sequences</taxon>
        <taxon>metagenomes</taxon>
        <taxon>ecological metagenomes</taxon>
    </lineage>
</organism>
<feature type="region of interest" description="Disordered" evidence="1">
    <location>
        <begin position="268"/>
        <end position="288"/>
    </location>
</feature>
<name>A0A6J6VVE0_9ZZZZ</name>
<evidence type="ECO:0000256" key="1">
    <source>
        <dbReference type="SAM" id="MobiDB-lite"/>
    </source>
</evidence>